<accession>A0A2M9ZGJ0</accession>
<name>A0A2M9ZGJ0_9LEPT</name>
<proteinExistence type="predicted"/>
<dbReference type="EMBL" id="NPDT01000001">
    <property type="protein sequence ID" value="PJZ67494.1"/>
    <property type="molecule type" value="Genomic_DNA"/>
</dbReference>
<organism evidence="1 2">
    <name type="scientific">Leptospira wolffii</name>
    <dbReference type="NCBI Taxonomy" id="409998"/>
    <lineage>
        <taxon>Bacteria</taxon>
        <taxon>Pseudomonadati</taxon>
        <taxon>Spirochaetota</taxon>
        <taxon>Spirochaetia</taxon>
        <taxon>Leptospirales</taxon>
        <taxon>Leptospiraceae</taxon>
        <taxon>Leptospira</taxon>
    </lineage>
</organism>
<sequence>MIPGIFANGFHVRQGMSLRRKNALHAMTDMKLAIVFMQLALGFLMIIGNPVSPVRSAGILSGIRRIRDAELIAIVLKPQPTALRLYLFLLRSSCQAQVAKERRLQFLPRFLQTGRRTIQV</sequence>
<reference evidence="1 2" key="1">
    <citation type="submission" date="2017-07" db="EMBL/GenBank/DDBJ databases">
        <title>Leptospira spp. isolated from tropical soils.</title>
        <authorList>
            <person name="Thibeaux R."/>
            <person name="Iraola G."/>
            <person name="Ferres I."/>
            <person name="Bierque E."/>
            <person name="Girault D."/>
            <person name="Soupe-Gilbert M.-E."/>
            <person name="Picardeau M."/>
            <person name="Goarant C."/>
        </authorList>
    </citation>
    <scope>NUCLEOTIDE SEQUENCE [LARGE SCALE GENOMIC DNA]</scope>
    <source>
        <strain evidence="1 2">FH2-C-A2</strain>
    </source>
</reference>
<dbReference type="Proteomes" id="UP000231912">
    <property type="component" value="Unassembled WGS sequence"/>
</dbReference>
<protein>
    <submittedName>
        <fullName evidence="1">Uncharacterized protein</fullName>
    </submittedName>
</protein>
<evidence type="ECO:0000313" key="1">
    <source>
        <dbReference type="EMBL" id="PJZ67494.1"/>
    </source>
</evidence>
<comment type="caution">
    <text evidence="1">The sequence shown here is derived from an EMBL/GenBank/DDBJ whole genome shotgun (WGS) entry which is preliminary data.</text>
</comment>
<evidence type="ECO:0000313" key="2">
    <source>
        <dbReference type="Proteomes" id="UP000231912"/>
    </source>
</evidence>
<gene>
    <name evidence="1" type="ORF">CH371_05595</name>
</gene>
<dbReference type="AlphaFoldDB" id="A0A2M9ZGJ0"/>